<evidence type="ECO:0000256" key="1">
    <source>
        <dbReference type="SAM" id="SignalP"/>
    </source>
</evidence>
<dbReference type="Proteomes" id="UP001596264">
    <property type="component" value="Unassembled WGS sequence"/>
</dbReference>
<gene>
    <name evidence="2" type="ORF">ACFP58_10695</name>
</gene>
<feature type="chain" id="PRO_5045338895" evidence="1">
    <location>
        <begin position="25"/>
        <end position="247"/>
    </location>
</feature>
<comment type="caution">
    <text evidence="2">The sequence shown here is derived from an EMBL/GenBank/DDBJ whole genome shotgun (WGS) entry which is preliminary data.</text>
</comment>
<protein>
    <submittedName>
        <fullName evidence="2">TorF family putative porin</fullName>
    </submittedName>
</protein>
<dbReference type="NCBIfam" id="TIGR02001">
    <property type="entry name" value="gcw_chp"/>
    <property type="match status" value="1"/>
</dbReference>
<proteinExistence type="predicted"/>
<dbReference type="EMBL" id="JBHSTZ010000032">
    <property type="protein sequence ID" value="MFC6381920.1"/>
    <property type="molecule type" value="Genomic_DNA"/>
</dbReference>
<feature type="signal peptide" evidence="1">
    <location>
        <begin position="1"/>
        <end position="24"/>
    </location>
</feature>
<accession>A0ABW1W7E8</accession>
<reference evidence="3" key="1">
    <citation type="journal article" date="2019" name="Int. J. Syst. Evol. Microbiol.">
        <title>The Global Catalogue of Microorganisms (GCM) 10K type strain sequencing project: providing services to taxonomists for standard genome sequencing and annotation.</title>
        <authorList>
            <consortium name="The Broad Institute Genomics Platform"/>
            <consortium name="The Broad Institute Genome Sequencing Center for Infectious Disease"/>
            <person name="Wu L."/>
            <person name="Ma J."/>
        </authorList>
    </citation>
    <scope>NUCLEOTIDE SEQUENCE [LARGE SCALE GENOMIC DNA]</scope>
    <source>
        <strain evidence="3">CCM 2050</strain>
    </source>
</reference>
<name>A0ABW1W7E8_9GAMM</name>
<dbReference type="Pfam" id="PF09694">
    <property type="entry name" value="Gcw_chp"/>
    <property type="match status" value="1"/>
</dbReference>
<dbReference type="RefSeq" id="WP_201561862.1">
    <property type="nucleotide sequence ID" value="NZ_CAJGZK010000005.1"/>
</dbReference>
<evidence type="ECO:0000313" key="2">
    <source>
        <dbReference type="EMBL" id="MFC6381920.1"/>
    </source>
</evidence>
<sequence>MKLTKLSHAVIAASSMTVGAIAHAEITTSGSVALTSDYKFRGITQTSNNAAIQGSLTASHDSGAYATVWGSSIDSLVGGSEMDFILGYAGESSDISYDVGVIRYAYPGANSGNAGGAEPDYNEVYGSVAARGTKVGVAYSDDYFAETGKFGYVFASYGTEVSGVGVSASIGYNYFFDDNNAAGEGLGAFLGNAAITDDAYIDYKVAVSKEVKDIGFELAYIGTDLNEKDAGGLNIDGSFVVTASKSF</sequence>
<keyword evidence="3" id="KW-1185">Reference proteome</keyword>
<organism evidence="2 3">
    <name type="scientific">Psychrobacter glacincola</name>
    <dbReference type="NCBI Taxonomy" id="56810"/>
    <lineage>
        <taxon>Bacteria</taxon>
        <taxon>Pseudomonadati</taxon>
        <taxon>Pseudomonadota</taxon>
        <taxon>Gammaproteobacteria</taxon>
        <taxon>Moraxellales</taxon>
        <taxon>Moraxellaceae</taxon>
        <taxon>Psychrobacter</taxon>
    </lineage>
</organism>
<evidence type="ECO:0000313" key="3">
    <source>
        <dbReference type="Proteomes" id="UP001596264"/>
    </source>
</evidence>
<dbReference type="InterPro" id="IPR010239">
    <property type="entry name" value="CHP02001"/>
</dbReference>
<keyword evidence="1" id="KW-0732">Signal</keyword>